<proteinExistence type="predicted"/>
<dbReference type="PANTHER" id="PTHR30050">
    <property type="entry name" value="CHROMOSOMAL REPLICATION INITIATOR PROTEIN DNAA"/>
    <property type="match status" value="1"/>
</dbReference>
<dbReference type="EMBL" id="AUZZ01009525">
    <property type="protein sequence ID" value="EQD33405.1"/>
    <property type="molecule type" value="Genomic_DNA"/>
</dbReference>
<dbReference type="Gene3D" id="3.40.50.300">
    <property type="entry name" value="P-loop containing nucleotide triphosphate hydrolases"/>
    <property type="match status" value="1"/>
</dbReference>
<feature type="domain" description="IstB-like ATP-binding" evidence="1">
    <location>
        <begin position="10"/>
        <end position="158"/>
    </location>
</feature>
<dbReference type="Pfam" id="PF01695">
    <property type="entry name" value="IstB_IS21"/>
    <property type="match status" value="1"/>
</dbReference>
<protein>
    <submittedName>
        <fullName evidence="2">IstB ATP binding domain-containing protein</fullName>
    </submittedName>
</protein>
<organism evidence="2">
    <name type="scientific">mine drainage metagenome</name>
    <dbReference type="NCBI Taxonomy" id="410659"/>
    <lineage>
        <taxon>unclassified sequences</taxon>
        <taxon>metagenomes</taxon>
        <taxon>ecological metagenomes</taxon>
    </lineage>
</organism>
<sequence length="165" mass="18266">MLTTPTIEGLHALKLPAMAAGLAEQQASVHYNSLSFEERLGLLVDKELTERESRRLERYLKAAKLRTNAVIEDIDFRRRRGIEKAEILGLAECAFVRNHHNIAVVGPTGVGKTFLACALANAAVRHGHTALYLRASRMLDELAIARLDGRFARLTARLGANRRAV</sequence>
<accession>T0ZU37</accession>
<dbReference type="GO" id="GO:0005524">
    <property type="term" value="F:ATP binding"/>
    <property type="evidence" value="ECO:0007669"/>
    <property type="project" value="InterPro"/>
</dbReference>
<dbReference type="GO" id="GO:0006260">
    <property type="term" value="P:DNA replication"/>
    <property type="evidence" value="ECO:0007669"/>
    <property type="project" value="TreeGrafter"/>
</dbReference>
<feature type="non-terminal residue" evidence="2">
    <location>
        <position position="165"/>
    </location>
</feature>
<evidence type="ECO:0000313" key="2">
    <source>
        <dbReference type="EMBL" id="EQD33405.1"/>
    </source>
</evidence>
<dbReference type="AlphaFoldDB" id="T0ZU37"/>
<dbReference type="InterPro" id="IPR002611">
    <property type="entry name" value="IstB_ATP-bd"/>
</dbReference>
<dbReference type="PANTHER" id="PTHR30050:SF4">
    <property type="entry name" value="ATP-BINDING PROTEIN RV3427C IN INSERTION SEQUENCE-RELATED"/>
    <property type="match status" value="1"/>
</dbReference>
<comment type="caution">
    <text evidence="2">The sequence shown here is derived from an EMBL/GenBank/DDBJ whole genome shotgun (WGS) entry which is preliminary data.</text>
</comment>
<dbReference type="CDD" id="cd00009">
    <property type="entry name" value="AAA"/>
    <property type="match status" value="1"/>
</dbReference>
<dbReference type="SUPFAM" id="SSF52540">
    <property type="entry name" value="P-loop containing nucleoside triphosphate hydrolases"/>
    <property type="match status" value="1"/>
</dbReference>
<evidence type="ECO:0000259" key="1">
    <source>
        <dbReference type="Pfam" id="PF01695"/>
    </source>
</evidence>
<name>T0ZU37_9ZZZZ</name>
<reference evidence="2" key="2">
    <citation type="journal article" date="2014" name="ISME J.">
        <title>Microbial stratification in low pH oxic and suboxic macroscopic growths along an acid mine drainage.</title>
        <authorList>
            <person name="Mendez-Garcia C."/>
            <person name="Mesa V."/>
            <person name="Sprenger R.R."/>
            <person name="Richter M."/>
            <person name="Diez M.S."/>
            <person name="Solano J."/>
            <person name="Bargiela R."/>
            <person name="Golyshina O.V."/>
            <person name="Manteca A."/>
            <person name="Ramos J.L."/>
            <person name="Gallego J.R."/>
            <person name="Llorente I."/>
            <person name="Martins Dos Santos V.A."/>
            <person name="Jensen O.N."/>
            <person name="Pelaez A.I."/>
            <person name="Sanchez J."/>
            <person name="Ferrer M."/>
        </authorList>
    </citation>
    <scope>NUCLEOTIDE SEQUENCE</scope>
</reference>
<gene>
    <name evidence="2" type="ORF">B2A_13163</name>
</gene>
<reference evidence="2" key="1">
    <citation type="submission" date="2013-08" db="EMBL/GenBank/DDBJ databases">
        <authorList>
            <person name="Mendez C."/>
            <person name="Richter M."/>
            <person name="Ferrer M."/>
            <person name="Sanchez J."/>
        </authorList>
    </citation>
    <scope>NUCLEOTIDE SEQUENCE</scope>
</reference>
<dbReference type="InterPro" id="IPR027417">
    <property type="entry name" value="P-loop_NTPase"/>
</dbReference>